<organism evidence="1 2">
    <name type="scientific">Panagrolaimus sp. ES5</name>
    <dbReference type="NCBI Taxonomy" id="591445"/>
    <lineage>
        <taxon>Eukaryota</taxon>
        <taxon>Metazoa</taxon>
        <taxon>Ecdysozoa</taxon>
        <taxon>Nematoda</taxon>
        <taxon>Chromadorea</taxon>
        <taxon>Rhabditida</taxon>
        <taxon>Tylenchina</taxon>
        <taxon>Panagrolaimomorpha</taxon>
        <taxon>Panagrolaimoidea</taxon>
        <taxon>Panagrolaimidae</taxon>
        <taxon>Panagrolaimus</taxon>
    </lineage>
</organism>
<reference evidence="2" key="1">
    <citation type="submission" date="2022-11" db="UniProtKB">
        <authorList>
            <consortium name="WormBaseParasite"/>
        </authorList>
    </citation>
    <scope>IDENTIFICATION</scope>
</reference>
<evidence type="ECO:0000313" key="1">
    <source>
        <dbReference type="Proteomes" id="UP000887579"/>
    </source>
</evidence>
<sequence>MFLSPNFLLFFLFITVAVNARPNNYFLTNNEASSNDSLLSELSSDSSNPSVQQISDDKVKLLDRGDGQPVDLILLDKSLDVEIDLKSCNGRVIFCYGSLDKNPVEDSICPNNFCEFRVDGREHEIDLIRVKNVLKIDLDRKCDAIHMIHGPTSFCGQSDKSCKPLIDNDNKITIIVKAVECHTSI</sequence>
<protein>
    <submittedName>
        <fullName evidence="2">Uncharacterized protein</fullName>
    </submittedName>
</protein>
<name>A0AC34GIR1_9BILA</name>
<dbReference type="WBParaSite" id="ES5_v2.g29397.t1">
    <property type="protein sequence ID" value="ES5_v2.g29397.t1"/>
    <property type="gene ID" value="ES5_v2.g29397"/>
</dbReference>
<proteinExistence type="predicted"/>
<accession>A0AC34GIR1</accession>
<dbReference type="Proteomes" id="UP000887579">
    <property type="component" value="Unplaced"/>
</dbReference>
<evidence type="ECO:0000313" key="2">
    <source>
        <dbReference type="WBParaSite" id="ES5_v2.g29397.t1"/>
    </source>
</evidence>